<keyword evidence="3" id="KW-1185">Reference proteome</keyword>
<organism evidence="2 3">
    <name type="scientific">Brasilonema bromeliae SPC951</name>
    <dbReference type="NCBI Taxonomy" id="385972"/>
    <lineage>
        <taxon>Bacteria</taxon>
        <taxon>Bacillati</taxon>
        <taxon>Cyanobacteriota</taxon>
        <taxon>Cyanophyceae</taxon>
        <taxon>Nostocales</taxon>
        <taxon>Scytonemataceae</taxon>
        <taxon>Brasilonema</taxon>
        <taxon>Bromeliae group (in: Brasilonema)</taxon>
    </lineage>
</organism>
<evidence type="ECO:0000313" key="2">
    <source>
        <dbReference type="EMBL" id="NMG19629.1"/>
    </source>
</evidence>
<name>A0ABX1P5J7_9CYAN</name>
<dbReference type="Proteomes" id="UP000718564">
    <property type="component" value="Unassembled WGS sequence"/>
</dbReference>
<proteinExistence type="predicted"/>
<reference evidence="2 3" key="1">
    <citation type="submission" date="2018-06" db="EMBL/GenBank/DDBJ databases">
        <title>Comparative genomics of Brasilonema spp. strains.</title>
        <authorList>
            <person name="Alvarenga D.O."/>
            <person name="Fiore M.F."/>
            <person name="Varani A.M."/>
        </authorList>
    </citation>
    <scope>NUCLEOTIDE SEQUENCE [LARGE SCALE GENOMIC DNA]</scope>
    <source>
        <strain evidence="2 3">SPC951</strain>
    </source>
</reference>
<protein>
    <submittedName>
        <fullName evidence="2">Uncharacterized protein</fullName>
    </submittedName>
</protein>
<evidence type="ECO:0000313" key="3">
    <source>
        <dbReference type="Proteomes" id="UP000718564"/>
    </source>
</evidence>
<comment type="caution">
    <text evidence="2">The sequence shown here is derived from an EMBL/GenBank/DDBJ whole genome shotgun (WGS) entry which is preliminary data.</text>
</comment>
<evidence type="ECO:0000256" key="1">
    <source>
        <dbReference type="SAM" id="MobiDB-lite"/>
    </source>
</evidence>
<gene>
    <name evidence="2" type="ORF">DP116_09190</name>
</gene>
<sequence>MLSVISSQMLHRLSGIARSTSLATQTAKRRERNAVQRGGQPAGAGFNHFPYASSGYLLYMGFFDHI</sequence>
<feature type="region of interest" description="Disordered" evidence="1">
    <location>
        <begin position="21"/>
        <end position="46"/>
    </location>
</feature>
<accession>A0ABX1P5J7</accession>
<dbReference type="EMBL" id="QMEB01000052">
    <property type="protein sequence ID" value="NMG19629.1"/>
    <property type="molecule type" value="Genomic_DNA"/>
</dbReference>